<reference evidence="1" key="1">
    <citation type="submission" date="2020-09" db="EMBL/GenBank/DDBJ databases">
        <authorList>
            <person name="Kikuchi T."/>
        </authorList>
    </citation>
    <scope>NUCLEOTIDE SEQUENCE</scope>
    <source>
        <strain evidence="1">SH1</strain>
    </source>
</reference>
<dbReference type="GO" id="GO:0016020">
    <property type="term" value="C:membrane"/>
    <property type="evidence" value="ECO:0007669"/>
    <property type="project" value="InterPro"/>
</dbReference>
<dbReference type="EMBL" id="CAJFDH010000005">
    <property type="protein sequence ID" value="CAD5223643.1"/>
    <property type="molecule type" value="Genomic_DNA"/>
</dbReference>
<dbReference type="InterPro" id="IPR005331">
    <property type="entry name" value="Sulfotransferase"/>
</dbReference>
<protein>
    <recommendedName>
        <fullName evidence="3">Carbohydrate sulfotransferase</fullName>
    </recommendedName>
</protein>
<dbReference type="InterPro" id="IPR007669">
    <property type="entry name" value="Chst-1-like"/>
</dbReference>
<accession>A0A811L920</accession>
<dbReference type="OrthoDB" id="408912at2759"/>
<gene>
    <name evidence="1" type="ORF">BOKJ2_LOCUS10413</name>
</gene>
<name>A0A811L920_9BILA</name>
<organism evidence="1 2">
    <name type="scientific">Bursaphelenchus okinawaensis</name>
    <dbReference type="NCBI Taxonomy" id="465554"/>
    <lineage>
        <taxon>Eukaryota</taxon>
        <taxon>Metazoa</taxon>
        <taxon>Ecdysozoa</taxon>
        <taxon>Nematoda</taxon>
        <taxon>Chromadorea</taxon>
        <taxon>Rhabditida</taxon>
        <taxon>Tylenchina</taxon>
        <taxon>Tylenchomorpha</taxon>
        <taxon>Aphelenchoidea</taxon>
        <taxon>Aphelenchoididae</taxon>
        <taxon>Bursaphelenchus</taxon>
    </lineage>
</organism>
<dbReference type="Proteomes" id="UP000783686">
    <property type="component" value="Unassembled WGS sequence"/>
</dbReference>
<dbReference type="EMBL" id="CAJFCW020000005">
    <property type="protein sequence ID" value="CAG9118376.1"/>
    <property type="molecule type" value="Genomic_DNA"/>
</dbReference>
<evidence type="ECO:0000313" key="2">
    <source>
        <dbReference type="Proteomes" id="UP000614601"/>
    </source>
</evidence>
<dbReference type="PANTHER" id="PTHR22900">
    <property type="entry name" value="PROTEIN CBG14245-RELATED"/>
    <property type="match status" value="1"/>
</dbReference>
<dbReference type="GO" id="GO:1902884">
    <property type="term" value="P:positive regulation of response to oxidative stress"/>
    <property type="evidence" value="ECO:0007669"/>
    <property type="project" value="InterPro"/>
</dbReference>
<comment type="caution">
    <text evidence="1">The sequence shown here is derived from an EMBL/GenBank/DDBJ whole genome shotgun (WGS) entry which is preliminary data.</text>
</comment>
<evidence type="ECO:0000313" key="1">
    <source>
        <dbReference type="EMBL" id="CAD5223643.1"/>
    </source>
</evidence>
<dbReference type="AlphaFoldDB" id="A0A811L920"/>
<sequence>MTEWTKHLNPDGSYTTFTFVRDPVQRFLSAYVDKCVIEPAKTHIQALDCYDCGSNMECFIHTLHNRLWKFMNGTYSLSVMDKHVIPQTWHCQMKDYMRAYKIFRYVSTTSDEYNIFVKALAEILESHNVPQKHIAYVIDGLTSGESPHTTSKSTVRYCQEEIERLSVDEWTIQFNQPHDYTVFTVVRDPIERFISAFVDKCVFTGYNALYALPPFHNVDAHMIYVDRYKLGACLLPKCMSTIMTGVLCYLYDDKAFTNANRSIATEAFVDRFCGDTIDSRDMKQWTSRYNRQRDYTVLTFVRDPIDRFLSAFVDKCDIEQNHPEEWRHLDCYGCERNVECFIRKLKDRLWNHLNGKHGLTMMDIHVVPQTWHCSMKTYMSYYKVFRYVSSKSDEYQVFLSELKAIFEDRNIPQEQISYVMKELNVGHSHHSTSNSSVSSIYRNELMSKPELIKILVDLYYYDYVTFGLPFPKF</sequence>
<proteinExistence type="predicted"/>
<dbReference type="Pfam" id="PF03567">
    <property type="entry name" value="Sulfotransfer_2"/>
    <property type="match status" value="3"/>
</dbReference>
<dbReference type="GO" id="GO:0050650">
    <property type="term" value="P:chondroitin sulfate proteoglycan biosynthetic process"/>
    <property type="evidence" value="ECO:0007669"/>
    <property type="project" value="InterPro"/>
</dbReference>
<dbReference type="PANTHER" id="PTHR22900:SF5">
    <property type="entry name" value="PROTEIN CBG14245"/>
    <property type="match status" value="1"/>
</dbReference>
<dbReference type="Proteomes" id="UP000614601">
    <property type="component" value="Unassembled WGS sequence"/>
</dbReference>
<keyword evidence="2" id="KW-1185">Reference proteome</keyword>
<dbReference type="GO" id="GO:0047756">
    <property type="term" value="F:chondroitin 4-sulfotransferase activity"/>
    <property type="evidence" value="ECO:0007669"/>
    <property type="project" value="InterPro"/>
</dbReference>
<evidence type="ECO:0008006" key="3">
    <source>
        <dbReference type="Google" id="ProtNLM"/>
    </source>
</evidence>